<dbReference type="AlphaFoldDB" id="A0A2C6MEV0"/>
<dbReference type="RefSeq" id="WP_099082900.1">
    <property type="nucleotide sequence ID" value="NZ_AWQQ01000047.1"/>
</dbReference>
<organism evidence="2 3">
    <name type="scientific">Desulforamulus profundi</name>
    <dbReference type="NCBI Taxonomy" id="1383067"/>
    <lineage>
        <taxon>Bacteria</taxon>
        <taxon>Bacillati</taxon>
        <taxon>Bacillota</taxon>
        <taxon>Clostridia</taxon>
        <taxon>Eubacteriales</taxon>
        <taxon>Peptococcaceae</taxon>
        <taxon>Desulforamulus</taxon>
    </lineage>
</organism>
<dbReference type="Pfam" id="PF14130">
    <property type="entry name" value="Cap4_nuclease"/>
    <property type="match status" value="1"/>
</dbReference>
<dbReference type="InterPro" id="IPR025382">
    <property type="entry name" value="Cap4-like_endonuclease_dom"/>
</dbReference>
<protein>
    <recommendedName>
        <fullName evidence="1">CD-NTase associated protein 4-like DNA endonuclease domain-containing protein</fullName>
    </recommendedName>
</protein>
<feature type="domain" description="CD-NTase associated protein 4-like DNA endonuclease" evidence="1">
    <location>
        <begin position="18"/>
        <end position="221"/>
    </location>
</feature>
<name>A0A2C6MEV0_9FIRM</name>
<dbReference type="OrthoDB" id="2512601at2"/>
<sequence length="413" mass="46770">MPEVENTQIDSALSTDVGDETSNRFRYQWVLSAIICCMLLDQDEDVKEVFCEHHEDILVKHINGLFTGIQVKTRASDQPLWKASDEDVVKAFARFVILDNQYPRQFQAFKFITNHPIQSSSNGQDIAYLLCQISQIENHDSLSNVVKTFIRRISRTAEIAEEDSFHTLKKASIKHDLPKFRDATMRLIDTIVLVWDRAKGASYEGIKRAASHLIDACFRASSLASQDLLPAYLPISSSGVEREIQERIAGKTFNKQRVYDVLLQGLDETIPLSCDPTDLEDIRTGSKELLRKKLTAGGFSAISTIHAEDLRDTADYAGACLIQKYGRERGLQKYHELRLKVQGDAARAYEKEKKDEDPFGLDMLSSLRDNLKNRASSGEQLYGCSVEHLEGLAYSLTSQCKVIWSINRPWEVE</sequence>
<keyword evidence="3" id="KW-1185">Reference proteome</keyword>
<dbReference type="Proteomes" id="UP000222564">
    <property type="component" value="Unassembled WGS sequence"/>
</dbReference>
<evidence type="ECO:0000313" key="2">
    <source>
        <dbReference type="EMBL" id="PHJ38668.1"/>
    </source>
</evidence>
<evidence type="ECO:0000313" key="3">
    <source>
        <dbReference type="Proteomes" id="UP000222564"/>
    </source>
</evidence>
<comment type="caution">
    <text evidence="2">The sequence shown here is derived from an EMBL/GenBank/DDBJ whole genome shotgun (WGS) entry which is preliminary data.</text>
</comment>
<proteinExistence type="predicted"/>
<reference evidence="2 3" key="1">
    <citation type="submission" date="2013-09" db="EMBL/GenBank/DDBJ databases">
        <title>Biodegradation of hydrocarbons in the deep terrestrial subsurface : characterization of a microbial consortium composed of two Desulfotomaculum species originating from a deep geological formation.</title>
        <authorList>
            <person name="Aullo T."/>
            <person name="Berlendis S."/>
            <person name="Lascourreges J.-F."/>
            <person name="Dessort D."/>
            <person name="Saint-Laurent S."/>
            <person name="Schraauwers B."/>
            <person name="Mas J."/>
            <person name="Magot M."/>
            <person name="Ranchou-Peyruse A."/>
        </authorList>
    </citation>
    <scope>NUCLEOTIDE SEQUENCE [LARGE SCALE GENOMIC DNA]</scope>
    <source>
        <strain evidence="2 3">Bs107</strain>
    </source>
</reference>
<gene>
    <name evidence="2" type="ORF">P378_09275</name>
</gene>
<evidence type="ECO:0000259" key="1">
    <source>
        <dbReference type="Pfam" id="PF14130"/>
    </source>
</evidence>
<dbReference type="EMBL" id="AWQQ01000047">
    <property type="protein sequence ID" value="PHJ38668.1"/>
    <property type="molecule type" value="Genomic_DNA"/>
</dbReference>
<accession>A0A2C6MEV0</accession>
<dbReference type="GO" id="GO:0004518">
    <property type="term" value="F:nuclease activity"/>
    <property type="evidence" value="ECO:0007669"/>
    <property type="project" value="InterPro"/>
</dbReference>